<dbReference type="SUPFAM" id="SSF50324">
    <property type="entry name" value="Inorganic pyrophosphatase"/>
    <property type="match status" value="1"/>
</dbReference>
<keyword evidence="5 7" id="KW-0460">Magnesium</keyword>
<evidence type="ECO:0000313" key="8">
    <source>
        <dbReference type="EMBL" id="CAA9516927.1"/>
    </source>
</evidence>
<dbReference type="CDD" id="cd00412">
    <property type="entry name" value="pyrophosphatase"/>
    <property type="match status" value="1"/>
</dbReference>
<comment type="subunit">
    <text evidence="7">Homohexamer.</text>
</comment>
<dbReference type="EMBL" id="CADCVV010000190">
    <property type="protein sequence ID" value="CAA9516927.1"/>
    <property type="molecule type" value="Genomic_DNA"/>
</dbReference>
<dbReference type="FunFam" id="3.90.80.10:FF:000003">
    <property type="entry name" value="Inorganic pyrophosphatase"/>
    <property type="match status" value="1"/>
</dbReference>
<comment type="function">
    <text evidence="7">Catalyzes the hydrolysis of inorganic pyrophosphate (PPi) forming two phosphate ions.</text>
</comment>
<evidence type="ECO:0000256" key="4">
    <source>
        <dbReference type="ARBA" id="ARBA00022801"/>
    </source>
</evidence>
<feature type="binding site" evidence="7">
    <location>
        <position position="60"/>
    </location>
    <ligand>
        <name>Mg(2+)</name>
        <dbReference type="ChEBI" id="CHEBI:18420"/>
        <label>2</label>
    </ligand>
</feature>
<sequence length="164" mass="18745">MSAESVLCYVEIPKGSRNKYEYDEEIGAIKLDRLLYSSIVYPTDYGYIPDTLGQDGDALDGLVCVTEPTFPGCMIEVKPIALFRMSDEAGIDDKVLCVPISDPTWNKLEKLDDLPKQMTQEITHFFSVYKDLEQKTVEVDGWYSREDAEEEVEAARRRYREHSG</sequence>
<evidence type="ECO:0000256" key="1">
    <source>
        <dbReference type="ARBA" id="ARBA00001946"/>
    </source>
</evidence>
<feature type="binding site" evidence="7">
    <location>
        <position position="33"/>
    </location>
    <ligand>
        <name>substrate</name>
    </ligand>
</feature>
<dbReference type="GO" id="GO:0005737">
    <property type="term" value="C:cytoplasm"/>
    <property type="evidence" value="ECO:0007669"/>
    <property type="project" value="UniProtKB-SubCell"/>
</dbReference>
<dbReference type="Pfam" id="PF00719">
    <property type="entry name" value="Pyrophosphatase"/>
    <property type="match status" value="1"/>
</dbReference>
<keyword evidence="4 7" id="KW-0378">Hydrolase</keyword>
<comment type="similarity">
    <text evidence="7">Belongs to the PPase family.</text>
</comment>
<dbReference type="GO" id="GO:0006796">
    <property type="term" value="P:phosphate-containing compound metabolic process"/>
    <property type="evidence" value="ECO:0007669"/>
    <property type="project" value="InterPro"/>
</dbReference>
<dbReference type="Gene3D" id="3.90.80.10">
    <property type="entry name" value="Inorganic pyrophosphatase"/>
    <property type="match status" value="1"/>
</dbReference>
<evidence type="ECO:0000256" key="6">
    <source>
        <dbReference type="ARBA" id="ARBA00047820"/>
    </source>
</evidence>
<gene>
    <name evidence="7" type="primary">ppa</name>
    <name evidence="8" type="ORF">AVDCRST_MAG17-2342</name>
</gene>
<accession>A0A6J4T9U8</accession>
<feature type="binding site" evidence="7">
    <location>
        <position position="55"/>
    </location>
    <ligand>
        <name>Mg(2+)</name>
        <dbReference type="ChEBI" id="CHEBI:18420"/>
        <label>1</label>
    </ligand>
</feature>
<organism evidence="8">
    <name type="scientific">uncultured Solirubrobacterales bacterium</name>
    <dbReference type="NCBI Taxonomy" id="768556"/>
    <lineage>
        <taxon>Bacteria</taxon>
        <taxon>Bacillati</taxon>
        <taxon>Actinomycetota</taxon>
        <taxon>Thermoleophilia</taxon>
        <taxon>Solirubrobacterales</taxon>
        <taxon>environmental samples</taxon>
    </lineage>
</organism>
<evidence type="ECO:0000256" key="7">
    <source>
        <dbReference type="HAMAP-Rule" id="MF_00209"/>
    </source>
</evidence>
<feature type="binding site" evidence="7">
    <location>
        <position position="19"/>
    </location>
    <ligand>
        <name>substrate</name>
    </ligand>
</feature>
<evidence type="ECO:0000256" key="5">
    <source>
        <dbReference type="ARBA" id="ARBA00022842"/>
    </source>
</evidence>
<comment type="subcellular location">
    <subcellularLocation>
        <location evidence="7">Cytoplasm</location>
    </subcellularLocation>
</comment>
<comment type="catalytic activity">
    <reaction evidence="6 7">
        <text>diphosphate + H2O = 2 phosphate + H(+)</text>
        <dbReference type="Rhea" id="RHEA:24576"/>
        <dbReference type="ChEBI" id="CHEBI:15377"/>
        <dbReference type="ChEBI" id="CHEBI:15378"/>
        <dbReference type="ChEBI" id="CHEBI:33019"/>
        <dbReference type="ChEBI" id="CHEBI:43474"/>
        <dbReference type="EC" id="3.6.1.1"/>
    </reaction>
</comment>
<feature type="active site" description="Proton acceptor" evidence="7">
    <location>
        <position position="92"/>
    </location>
</feature>
<feature type="binding site" evidence="7">
    <location>
        <position position="45"/>
    </location>
    <ligand>
        <name>substrate</name>
    </ligand>
</feature>
<dbReference type="PANTHER" id="PTHR10286">
    <property type="entry name" value="INORGANIC PYROPHOSPHATASE"/>
    <property type="match status" value="1"/>
</dbReference>
<dbReference type="HAMAP" id="MF_00209">
    <property type="entry name" value="Inorganic_PPase"/>
    <property type="match status" value="1"/>
</dbReference>
<feature type="binding site" evidence="7">
    <location>
        <position position="92"/>
    </location>
    <ligand>
        <name>Mg(2+)</name>
        <dbReference type="ChEBI" id="CHEBI:18420"/>
        <label>1</label>
    </ligand>
</feature>
<comment type="cofactor">
    <cofactor evidence="1 7">
        <name>Mg(2+)</name>
        <dbReference type="ChEBI" id="CHEBI:18420"/>
    </cofactor>
</comment>
<dbReference type="GO" id="GO:0004427">
    <property type="term" value="F:inorganic diphosphate phosphatase activity"/>
    <property type="evidence" value="ECO:0007669"/>
    <property type="project" value="UniProtKB-UniRule"/>
</dbReference>
<protein>
    <recommendedName>
        <fullName evidence="7">Inorganic pyrophosphatase</fullName>
        <ecNumber evidence="7">3.6.1.1</ecNumber>
    </recommendedName>
    <alternativeName>
        <fullName evidence="7">Pyrophosphate phospho-hydrolase</fullName>
        <shortName evidence="7">PPase</shortName>
    </alternativeName>
</protein>
<feature type="binding site" evidence="7">
    <location>
        <position position="92"/>
    </location>
    <ligand>
        <name>Mg(2+)</name>
        <dbReference type="ChEBI" id="CHEBI:18420"/>
        <label>3</label>
    </ligand>
</feature>
<name>A0A6J4T9U8_9ACTN</name>
<dbReference type="InterPro" id="IPR008162">
    <property type="entry name" value="Pyrophosphatase"/>
</dbReference>
<keyword evidence="2 7" id="KW-0963">Cytoplasm</keyword>
<evidence type="ECO:0000256" key="3">
    <source>
        <dbReference type="ARBA" id="ARBA00022723"/>
    </source>
</evidence>
<reference evidence="8" key="1">
    <citation type="submission" date="2020-02" db="EMBL/GenBank/DDBJ databases">
        <authorList>
            <person name="Meier V. D."/>
        </authorList>
    </citation>
    <scope>NUCLEOTIDE SEQUENCE</scope>
    <source>
        <strain evidence="8">AVDCRST_MAG17</strain>
    </source>
</reference>
<proteinExistence type="inferred from homology"/>
<feature type="binding site" evidence="7">
    <location>
        <position position="87"/>
    </location>
    <ligand>
        <name>Mg(2+)</name>
        <dbReference type="ChEBI" id="CHEBI:18420"/>
        <label>3</label>
    </ligand>
</feature>
<dbReference type="EC" id="3.6.1.1" evidence="7"/>
<dbReference type="InterPro" id="IPR036649">
    <property type="entry name" value="Pyrophosphatase_sf"/>
</dbReference>
<feature type="binding site" evidence="7">
    <location>
        <position position="11"/>
    </location>
    <ligand>
        <name>Mg(2+)</name>
        <dbReference type="ChEBI" id="CHEBI:18420"/>
        <label>2</label>
    </ligand>
</feature>
<dbReference type="GO" id="GO:0000287">
    <property type="term" value="F:magnesium ion binding"/>
    <property type="evidence" value="ECO:0007669"/>
    <property type="project" value="UniProtKB-UniRule"/>
</dbReference>
<dbReference type="AlphaFoldDB" id="A0A6J4T9U8"/>
<keyword evidence="3 7" id="KW-0479">Metal-binding</keyword>
<evidence type="ECO:0000256" key="2">
    <source>
        <dbReference type="ARBA" id="ARBA00022490"/>
    </source>
</evidence>
<feature type="binding site" evidence="7">
    <location>
        <position position="129"/>
    </location>
    <ligand>
        <name>substrate</name>
    </ligand>
</feature>
<feature type="binding site" evidence="7">
    <location>
        <position position="60"/>
    </location>
    <ligand>
        <name>Mg(2+)</name>
        <dbReference type="ChEBI" id="CHEBI:18420"/>
        <label>1</label>
    </ligand>
</feature>